<evidence type="ECO:0000256" key="1">
    <source>
        <dbReference type="ARBA" id="ARBA00023125"/>
    </source>
</evidence>
<sequence>MLTIGMKIKKLRELRNFTQEYMAKKLNMSTNGYGKIEREETDISYSRMQQIAEVLEVSISEIINFDDKMVFSNKFNHETSLIKDYERAFYEQEIQHLKQENHYLKEIIEIFKKKFS</sequence>
<dbReference type="OrthoDB" id="798409at2"/>
<keyword evidence="4" id="KW-1185">Reference proteome</keyword>
<dbReference type="InterPro" id="IPR001387">
    <property type="entry name" value="Cro/C1-type_HTH"/>
</dbReference>
<evidence type="ECO:0000259" key="2">
    <source>
        <dbReference type="PROSITE" id="PS50943"/>
    </source>
</evidence>
<dbReference type="Proteomes" id="UP000199513">
    <property type="component" value="Unassembled WGS sequence"/>
</dbReference>
<keyword evidence="1 3" id="KW-0238">DNA-binding</keyword>
<dbReference type="InterPro" id="IPR050807">
    <property type="entry name" value="TransReg_Diox_bact_type"/>
</dbReference>
<proteinExistence type="predicted"/>
<dbReference type="Pfam" id="PF01381">
    <property type="entry name" value="HTH_3"/>
    <property type="match status" value="1"/>
</dbReference>
<dbReference type="CDD" id="cd00093">
    <property type="entry name" value="HTH_XRE"/>
    <property type="match status" value="1"/>
</dbReference>
<dbReference type="PANTHER" id="PTHR46797:SF1">
    <property type="entry name" value="METHYLPHOSPHONATE SYNTHASE"/>
    <property type="match status" value="1"/>
</dbReference>
<dbReference type="GO" id="GO:0003700">
    <property type="term" value="F:DNA-binding transcription factor activity"/>
    <property type="evidence" value="ECO:0007669"/>
    <property type="project" value="TreeGrafter"/>
</dbReference>
<reference evidence="4" key="1">
    <citation type="submission" date="2016-10" db="EMBL/GenBank/DDBJ databases">
        <authorList>
            <person name="Varghese N."/>
            <person name="Submissions S."/>
        </authorList>
    </citation>
    <scope>NUCLEOTIDE SEQUENCE [LARGE SCALE GENOMIC DNA]</scope>
    <source>
        <strain>GEY</strain>
        <strain evidence="4">DSM 9560</strain>
    </source>
</reference>
<evidence type="ECO:0000313" key="4">
    <source>
        <dbReference type="Proteomes" id="UP000199513"/>
    </source>
</evidence>
<dbReference type="EMBL" id="FONY01000002">
    <property type="protein sequence ID" value="SFE50120.1"/>
    <property type="molecule type" value="Genomic_DNA"/>
</dbReference>
<dbReference type="InterPro" id="IPR010982">
    <property type="entry name" value="Lambda_DNA-bd_dom_sf"/>
</dbReference>
<dbReference type="AlphaFoldDB" id="A0A1I2B4P2"/>
<dbReference type="SMART" id="SM00530">
    <property type="entry name" value="HTH_XRE"/>
    <property type="match status" value="1"/>
</dbReference>
<name>A0A1I2B4P2_9BACT</name>
<protein>
    <submittedName>
        <fullName evidence="3">DNA-binding transcriptional regulator, XRE-family HTH domain</fullName>
    </submittedName>
</protein>
<evidence type="ECO:0000313" key="3">
    <source>
        <dbReference type="EMBL" id="SFE50120.1"/>
    </source>
</evidence>
<dbReference type="STRING" id="1003.SAMN04488541_1002103"/>
<gene>
    <name evidence="3" type="ORF">SAMN04488541_1002103</name>
</gene>
<dbReference type="PANTHER" id="PTHR46797">
    <property type="entry name" value="HTH-TYPE TRANSCRIPTIONAL REGULATOR"/>
    <property type="match status" value="1"/>
</dbReference>
<dbReference type="RefSeq" id="WP_091538859.1">
    <property type="nucleotide sequence ID" value="NZ_FONY01000002.1"/>
</dbReference>
<dbReference type="PROSITE" id="PS50943">
    <property type="entry name" value="HTH_CROC1"/>
    <property type="match status" value="1"/>
</dbReference>
<accession>A0A1I2B4P2</accession>
<dbReference type="GO" id="GO:0003677">
    <property type="term" value="F:DNA binding"/>
    <property type="evidence" value="ECO:0007669"/>
    <property type="project" value="UniProtKB-KW"/>
</dbReference>
<feature type="domain" description="HTH cro/C1-type" evidence="2">
    <location>
        <begin position="8"/>
        <end position="62"/>
    </location>
</feature>
<dbReference type="SUPFAM" id="SSF47413">
    <property type="entry name" value="lambda repressor-like DNA-binding domains"/>
    <property type="match status" value="1"/>
</dbReference>
<organism evidence="3 4">
    <name type="scientific">Thermoflexibacter ruber</name>
    <dbReference type="NCBI Taxonomy" id="1003"/>
    <lineage>
        <taxon>Bacteria</taxon>
        <taxon>Pseudomonadati</taxon>
        <taxon>Bacteroidota</taxon>
        <taxon>Cytophagia</taxon>
        <taxon>Cytophagales</taxon>
        <taxon>Thermoflexibacteraceae</taxon>
        <taxon>Thermoflexibacter</taxon>
    </lineage>
</organism>
<dbReference type="GO" id="GO:0005829">
    <property type="term" value="C:cytosol"/>
    <property type="evidence" value="ECO:0007669"/>
    <property type="project" value="TreeGrafter"/>
</dbReference>
<dbReference type="Gene3D" id="1.10.260.40">
    <property type="entry name" value="lambda repressor-like DNA-binding domains"/>
    <property type="match status" value="1"/>
</dbReference>